<organism evidence="1 2">
    <name type="scientific">Citrus sinensis</name>
    <name type="common">Sweet orange</name>
    <name type="synonym">Citrus aurantium var. sinensis</name>
    <dbReference type="NCBI Taxonomy" id="2711"/>
    <lineage>
        <taxon>Eukaryota</taxon>
        <taxon>Viridiplantae</taxon>
        <taxon>Streptophyta</taxon>
        <taxon>Embryophyta</taxon>
        <taxon>Tracheophyta</taxon>
        <taxon>Spermatophyta</taxon>
        <taxon>Magnoliopsida</taxon>
        <taxon>eudicotyledons</taxon>
        <taxon>Gunneridae</taxon>
        <taxon>Pentapetalae</taxon>
        <taxon>rosids</taxon>
        <taxon>malvids</taxon>
        <taxon>Sapindales</taxon>
        <taxon>Rutaceae</taxon>
        <taxon>Aurantioideae</taxon>
        <taxon>Citrus</taxon>
    </lineage>
</organism>
<dbReference type="EMBL" id="CM039177">
    <property type="protein sequence ID" value="KAH9700613.1"/>
    <property type="molecule type" value="Genomic_DNA"/>
</dbReference>
<comment type="caution">
    <text evidence="1">The sequence shown here is derived from an EMBL/GenBank/DDBJ whole genome shotgun (WGS) entry which is preliminary data.</text>
</comment>
<reference evidence="2" key="1">
    <citation type="journal article" date="2023" name="Hortic. Res.">
        <title>A chromosome-level phased genome enabling allele-level studies in sweet orange: a case study on citrus Huanglongbing tolerance.</title>
        <authorList>
            <person name="Wu B."/>
            <person name="Yu Q."/>
            <person name="Deng Z."/>
            <person name="Duan Y."/>
            <person name="Luo F."/>
            <person name="Gmitter F. Jr."/>
        </authorList>
    </citation>
    <scope>NUCLEOTIDE SEQUENCE [LARGE SCALE GENOMIC DNA]</scope>
    <source>
        <strain evidence="2">cv. Valencia</strain>
    </source>
</reference>
<dbReference type="Proteomes" id="UP000829398">
    <property type="component" value="Chromosome 8"/>
</dbReference>
<accession>A0ACB8IUH3</accession>
<evidence type="ECO:0000313" key="1">
    <source>
        <dbReference type="EMBL" id="KAH9700613.1"/>
    </source>
</evidence>
<proteinExistence type="predicted"/>
<gene>
    <name evidence="1" type="ORF">KPL71_024739</name>
</gene>
<keyword evidence="2" id="KW-1185">Reference proteome</keyword>
<name>A0ACB8IUH3_CITSI</name>
<evidence type="ECO:0000313" key="2">
    <source>
        <dbReference type="Proteomes" id="UP000829398"/>
    </source>
</evidence>
<sequence length="920" mass="105226">MDAKIFVSRLNHQLVNLSTDSDPWFKKQVQEALRYLLLLEESLKDDVGLASGGPLQLEAVYSAEDVTDTLLALDEILEIKRRDNNVFKKFLWRQSSSSWQIQLICEMKKLANQIKALSSDNHLHLINKKEAAETTTLEIDDAIPRNILLLLGLRISDEPLAWQRISSYCFEQEINLVGLEEQINKLVSLLILEHNHNSQVIAIVGEAGSGKTTLTRSVYDRVDVKRHFAKRAWVRVRSEAKVRDVLIDILQQINDEMLVEASSPEEELASSLATLVKETSYLIVVEDVETQQVWQVLRNSLYYSSSKSRDGKIILTTSDENNIPLEAKAAGSTLHVRRLNEEESWKLLLKRALLPRAAESDGLFNNSELVTFKERILKKCGGLPIRIVLLGGLLSATKGRNFQKWSSVIERADVDKSDGWVSGLLALSYQELPSKLKPFFFYMWFFPRAFEIPVRRLICLWCTEPFVAPIDTDLAETYFEELVIRNLIHVTKWRLDGTPKMCRLPTVLYDVFSPEAAKAGFFHHQLESSSAEEQQPQFAVRRLATYLGVSTNFIPSEWSWSWHLRSYVAFDTRIQGSPAIEIYVFLDKMITAKSKRGGFVLLTVLDLEGVYKLKLSDDVIGKLLNLRYLGLRSTFIDSLPKSVGILPRLETLDVKHTKLRFLPDSIWKAKKLQHLYLNWIHSPIDGLSLSSLNNLQTLWGLSIESYTPFRQSDSTKWPRLIKLGVKCDSQMAIEFIINLLVCARTDGLVEIEYGEARVTTLQELYLRGSIHSFFDYGIEWNYPNLKILTLSMSRLVYDPMPLLEELAHLNILRLYRGAYLGEETTCSSGGFPQLRVLKLWNLFSLEEWTVEKGAMPRLRELEIRSCNNLKPPQPQGLQNLTNTLKEFVLTNMPSTFGEAVESILQGTNVHIQKNQWRSFL</sequence>
<protein>
    <submittedName>
        <fullName evidence="1">Disease resistance RPP8-like protein 3</fullName>
    </submittedName>
</protein>